<sequence>METSIPYDVREINRIIVDFYETALKGRQIDGVRREIRVDFTRLLNLIRAGFELLFLN</sequence>
<reference evidence="1 2" key="1">
    <citation type="submission" date="2015-01" db="EMBL/GenBank/DDBJ databases">
        <authorList>
            <person name="Filippidou S."/>
            <person name="Jeanneret N."/>
            <person name="Russel-Delif L."/>
            <person name="Junier T."/>
            <person name="Wunderlin T."/>
            <person name="Molina V."/>
            <person name="Johnson S.L."/>
            <person name="Davenport K.W."/>
            <person name="Chain P.S."/>
            <person name="Dorador C."/>
            <person name="Junier P."/>
        </authorList>
    </citation>
    <scope>NUCLEOTIDE SEQUENCE [LARGE SCALE GENOMIC DNA]</scope>
    <source>
        <strain evidence="1 2">Et7/4</strain>
    </source>
</reference>
<evidence type="ECO:0000313" key="2">
    <source>
        <dbReference type="Proteomes" id="UP000032522"/>
    </source>
</evidence>
<dbReference type="PATRIC" id="fig|1462.6.peg.3525"/>
<evidence type="ECO:0000313" key="1">
    <source>
        <dbReference type="EMBL" id="KJE28639.1"/>
    </source>
</evidence>
<accession>A0A0D8BXA7</accession>
<gene>
    <name evidence="1" type="ORF">LG52_3207</name>
</gene>
<dbReference type="AlphaFoldDB" id="A0A0D8BXA7"/>
<dbReference type="EMBL" id="JYBP01000003">
    <property type="protein sequence ID" value="KJE28639.1"/>
    <property type="molecule type" value="Genomic_DNA"/>
</dbReference>
<protein>
    <submittedName>
        <fullName evidence="1">Uncharacterized protein</fullName>
    </submittedName>
</protein>
<proteinExistence type="predicted"/>
<name>A0A0D8BXA7_GEOKU</name>
<dbReference type="Proteomes" id="UP000032522">
    <property type="component" value="Unassembled WGS sequence"/>
</dbReference>
<organism evidence="1 2">
    <name type="scientific">Geobacillus kaustophilus</name>
    <dbReference type="NCBI Taxonomy" id="1462"/>
    <lineage>
        <taxon>Bacteria</taxon>
        <taxon>Bacillati</taxon>
        <taxon>Bacillota</taxon>
        <taxon>Bacilli</taxon>
        <taxon>Bacillales</taxon>
        <taxon>Anoxybacillaceae</taxon>
        <taxon>Geobacillus</taxon>
        <taxon>Geobacillus thermoleovorans group</taxon>
    </lineage>
</organism>
<comment type="caution">
    <text evidence="1">The sequence shown here is derived from an EMBL/GenBank/DDBJ whole genome shotgun (WGS) entry which is preliminary data.</text>
</comment>